<accession>A0ABW9JTD4</accession>
<keyword evidence="1" id="KW-0812">Transmembrane</keyword>
<reference evidence="2 3" key="1">
    <citation type="submission" date="2024-12" db="EMBL/GenBank/DDBJ databases">
        <title>C001-4G Acinetobacter sp. assembled genome.</title>
        <authorList>
            <person name="D'Arcy K."/>
            <person name="Kingdon A.D.H."/>
            <person name="Breen A."/>
            <person name="Mckeown C."/>
            <person name="Allman E."/>
            <person name="Sharma P."/>
            <person name="Mcleman A."/>
            <person name="Roberts A.P."/>
        </authorList>
    </citation>
    <scope>NUCLEOTIDE SEQUENCE [LARGE SCALE GENOMIC DNA]</scope>
    <source>
        <strain evidence="2 3">C1-4G</strain>
    </source>
</reference>
<feature type="transmembrane region" description="Helical" evidence="1">
    <location>
        <begin position="31"/>
        <end position="49"/>
    </location>
</feature>
<dbReference type="Proteomes" id="UP001632339">
    <property type="component" value="Unassembled WGS sequence"/>
</dbReference>
<evidence type="ECO:0008006" key="4">
    <source>
        <dbReference type="Google" id="ProtNLM"/>
    </source>
</evidence>
<keyword evidence="1" id="KW-1133">Transmembrane helix</keyword>
<keyword evidence="1" id="KW-0472">Membrane</keyword>
<protein>
    <recommendedName>
        <fullName evidence="4">Zinc-ribbon domain-containing protein</fullName>
    </recommendedName>
</protein>
<dbReference type="EMBL" id="JBJXCW010000008">
    <property type="protein sequence ID" value="MFN0297745.1"/>
    <property type="molecule type" value="Genomic_DNA"/>
</dbReference>
<evidence type="ECO:0000256" key="1">
    <source>
        <dbReference type="SAM" id="Phobius"/>
    </source>
</evidence>
<keyword evidence="3" id="KW-1185">Reference proteome</keyword>
<name>A0ABW9JTD4_9GAMM</name>
<evidence type="ECO:0000313" key="2">
    <source>
        <dbReference type="EMBL" id="MFN0297745.1"/>
    </source>
</evidence>
<sequence length="218" mass="24374">MGIKICKSCKKPMKSTDTHCRTCGTEYKNSPIILIVIIIIILGVSYFAWSKYKEKEAKRLAVVQLEKDTKISQAKAELISVGVNSDDAQKVAEAKVNNVTITNPQHIKSFNEIFTEWQDAEKVASSTSRIALAPSVSKLQEIKRNLASLSYAGCMETTRILYVTAMNTQIEAYLDFMRGSEGEAAAQLKFNDYYKQADQANKEYVRCKPTQVTKSGTH</sequence>
<comment type="caution">
    <text evidence="2">The sequence shown here is derived from an EMBL/GenBank/DDBJ whole genome shotgun (WGS) entry which is preliminary data.</text>
</comment>
<organism evidence="2 3">
    <name type="scientific">Acinetobacter albensis</name>
    <dbReference type="NCBI Taxonomy" id="1673609"/>
    <lineage>
        <taxon>Bacteria</taxon>
        <taxon>Pseudomonadati</taxon>
        <taxon>Pseudomonadota</taxon>
        <taxon>Gammaproteobacteria</taxon>
        <taxon>Moraxellales</taxon>
        <taxon>Moraxellaceae</taxon>
        <taxon>Acinetobacter</taxon>
    </lineage>
</organism>
<proteinExistence type="predicted"/>
<evidence type="ECO:0000313" key="3">
    <source>
        <dbReference type="Proteomes" id="UP001632339"/>
    </source>
</evidence>
<gene>
    <name evidence="2" type="ORF">ACKVE0_09460</name>
</gene>
<dbReference type="RefSeq" id="WP_409140344.1">
    <property type="nucleotide sequence ID" value="NZ_JBJXCW010000008.1"/>
</dbReference>